<protein>
    <submittedName>
        <fullName evidence="2">Uncharacterized protein</fullName>
    </submittedName>
</protein>
<accession>A0A1E1L6D7</accession>
<evidence type="ECO:0000256" key="1">
    <source>
        <dbReference type="SAM" id="MobiDB-lite"/>
    </source>
</evidence>
<dbReference type="Proteomes" id="UP000178912">
    <property type="component" value="Unassembled WGS sequence"/>
</dbReference>
<keyword evidence="3" id="KW-1185">Reference proteome</keyword>
<organism evidence="2 3">
    <name type="scientific">Rhynchosporium agropyri</name>
    <dbReference type="NCBI Taxonomy" id="914238"/>
    <lineage>
        <taxon>Eukaryota</taxon>
        <taxon>Fungi</taxon>
        <taxon>Dikarya</taxon>
        <taxon>Ascomycota</taxon>
        <taxon>Pezizomycotina</taxon>
        <taxon>Leotiomycetes</taxon>
        <taxon>Helotiales</taxon>
        <taxon>Ploettnerulaceae</taxon>
        <taxon>Rhynchosporium</taxon>
    </lineage>
</organism>
<gene>
    <name evidence="2" type="ORF">RAG0_11917</name>
</gene>
<reference evidence="3" key="1">
    <citation type="submission" date="2016-03" db="EMBL/GenBank/DDBJ databases">
        <authorList>
            <person name="Guldener U."/>
        </authorList>
    </citation>
    <scope>NUCLEOTIDE SEQUENCE [LARGE SCALE GENOMIC DNA]</scope>
    <source>
        <strain evidence="3">04CH-RAC-A.6.1</strain>
    </source>
</reference>
<dbReference type="AlphaFoldDB" id="A0A1E1L6D7"/>
<sequence>MPWPCKSQYPPLQAVSKAPKGDDDDGGGDEVGKDYGGKGDEENIIETIWVYKEIRITETIILKATMISGCDRPQISIAQDDWSRKKREDNDQERIDRSEEPTPMKTTIHLEMFNTDDTNRSATPTPFPTPNTLHEVSPANNSVGSKDIWLRIRFNHLTRDDLLTPKATRTLGTMFGHFLLRGSPCLTNT</sequence>
<proteinExistence type="predicted"/>
<feature type="compositionally biased region" description="Basic and acidic residues" evidence="1">
    <location>
        <begin position="30"/>
        <end position="39"/>
    </location>
</feature>
<feature type="region of interest" description="Disordered" evidence="1">
    <location>
        <begin position="78"/>
        <end position="101"/>
    </location>
</feature>
<evidence type="ECO:0000313" key="2">
    <source>
        <dbReference type="EMBL" id="CZT06084.1"/>
    </source>
</evidence>
<feature type="region of interest" description="Disordered" evidence="1">
    <location>
        <begin position="1"/>
        <end position="39"/>
    </location>
</feature>
<evidence type="ECO:0000313" key="3">
    <source>
        <dbReference type="Proteomes" id="UP000178912"/>
    </source>
</evidence>
<name>A0A1E1L6D7_9HELO</name>
<dbReference type="EMBL" id="FJUX01000082">
    <property type="protein sequence ID" value="CZT06084.1"/>
    <property type="molecule type" value="Genomic_DNA"/>
</dbReference>
<feature type="compositionally biased region" description="Basic and acidic residues" evidence="1">
    <location>
        <begin position="81"/>
        <end position="101"/>
    </location>
</feature>